<dbReference type="OrthoDB" id="1693469at2759"/>
<gene>
    <name evidence="2" type="ORF">Acr_02g0009830</name>
</gene>
<protein>
    <recommendedName>
        <fullName evidence="1">G-patch domain-containing protein</fullName>
    </recommendedName>
</protein>
<dbReference type="EMBL" id="BJWL01000002">
    <property type="protein sequence ID" value="GFY82743.1"/>
    <property type="molecule type" value="Genomic_DNA"/>
</dbReference>
<dbReference type="InterPro" id="IPR000467">
    <property type="entry name" value="G_patch_dom"/>
</dbReference>
<evidence type="ECO:0000313" key="2">
    <source>
        <dbReference type="EMBL" id="GFY82743.1"/>
    </source>
</evidence>
<organism evidence="2 3">
    <name type="scientific">Actinidia rufa</name>
    <dbReference type="NCBI Taxonomy" id="165716"/>
    <lineage>
        <taxon>Eukaryota</taxon>
        <taxon>Viridiplantae</taxon>
        <taxon>Streptophyta</taxon>
        <taxon>Embryophyta</taxon>
        <taxon>Tracheophyta</taxon>
        <taxon>Spermatophyta</taxon>
        <taxon>Magnoliopsida</taxon>
        <taxon>eudicotyledons</taxon>
        <taxon>Gunneridae</taxon>
        <taxon>Pentapetalae</taxon>
        <taxon>asterids</taxon>
        <taxon>Ericales</taxon>
        <taxon>Actinidiaceae</taxon>
        <taxon>Actinidia</taxon>
    </lineage>
</organism>
<reference evidence="2 3" key="1">
    <citation type="submission" date="2019-07" db="EMBL/GenBank/DDBJ databases">
        <title>De Novo Assembly of kiwifruit Actinidia rufa.</title>
        <authorList>
            <person name="Sugita-Konishi S."/>
            <person name="Sato K."/>
            <person name="Mori E."/>
            <person name="Abe Y."/>
            <person name="Kisaki G."/>
            <person name="Hamano K."/>
            <person name="Suezawa K."/>
            <person name="Otani M."/>
            <person name="Fukuda T."/>
            <person name="Manabe T."/>
            <person name="Gomi K."/>
            <person name="Tabuchi M."/>
            <person name="Akimitsu K."/>
            <person name="Kataoka I."/>
        </authorList>
    </citation>
    <scope>NUCLEOTIDE SEQUENCE [LARGE SCALE GENOMIC DNA]</scope>
    <source>
        <strain evidence="3">cv. Fuchu</strain>
    </source>
</reference>
<dbReference type="AlphaFoldDB" id="A0A7J0E8D9"/>
<evidence type="ECO:0000313" key="3">
    <source>
        <dbReference type="Proteomes" id="UP000585474"/>
    </source>
</evidence>
<proteinExistence type="predicted"/>
<dbReference type="Proteomes" id="UP000585474">
    <property type="component" value="Unassembled WGS sequence"/>
</dbReference>
<evidence type="ECO:0000259" key="1">
    <source>
        <dbReference type="PROSITE" id="PS50174"/>
    </source>
</evidence>
<dbReference type="PROSITE" id="PS50174">
    <property type="entry name" value="G_PATCH"/>
    <property type="match status" value="1"/>
</dbReference>
<sequence>MYHPLSICCWQGQWLHPLGVVLSTVYQKIKVIRNDAILTTFRDSLIQTSINPDTHVLEVQRGEEEIDLSGFQYEETVAVQNLLAEIYYYLNPQEVSMMKMMGYLPGMGLGKDLQGISEPINFVDNCHCFGIGYEPTEEDFEKKEEQAHEKARVLKEGREVSSTSILVKRPPETTRLDATTNPVPRNFDASQDCVFHQEEEELFYMEEVYSPWDEVEWIMYDGENTKGEWLADEENHAFDGFSIKAMFKAFTLEDSRGKKRRAAGAFVYLMMTYANQGV</sequence>
<name>A0A7J0E8D9_9ERIC</name>
<feature type="domain" description="G-patch" evidence="1">
    <location>
        <begin position="90"/>
        <end position="136"/>
    </location>
</feature>
<dbReference type="Pfam" id="PF01585">
    <property type="entry name" value="G-patch"/>
    <property type="match status" value="1"/>
</dbReference>
<comment type="caution">
    <text evidence="2">The sequence shown here is derived from an EMBL/GenBank/DDBJ whole genome shotgun (WGS) entry which is preliminary data.</text>
</comment>
<dbReference type="SMART" id="SM00443">
    <property type="entry name" value="G_patch"/>
    <property type="match status" value="1"/>
</dbReference>
<accession>A0A7J0E8D9</accession>
<keyword evidence="3" id="KW-1185">Reference proteome</keyword>
<dbReference type="GO" id="GO:0003676">
    <property type="term" value="F:nucleic acid binding"/>
    <property type="evidence" value="ECO:0007669"/>
    <property type="project" value="InterPro"/>
</dbReference>